<dbReference type="InterPro" id="IPR050856">
    <property type="entry name" value="Biotin_carboxylase_complex"/>
</dbReference>
<dbReference type="InterPro" id="IPR005481">
    <property type="entry name" value="BC-like_N"/>
</dbReference>
<dbReference type="InterPro" id="IPR016185">
    <property type="entry name" value="PreATP-grasp_dom_sf"/>
</dbReference>
<accession>A0A9P5G5K0</accession>
<dbReference type="PROSITE" id="PS50975">
    <property type="entry name" value="ATP_GRASP"/>
    <property type="match status" value="1"/>
</dbReference>
<comment type="subcellular location">
    <subcellularLocation>
        <location evidence="2">Mitochondrion matrix</location>
    </subcellularLocation>
</comment>
<dbReference type="PANTHER" id="PTHR18866:SF33">
    <property type="entry name" value="METHYLCROTONOYL-COA CARBOXYLASE SUBUNIT ALPHA, MITOCHONDRIAL-RELATED"/>
    <property type="match status" value="1"/>
</dbReference>
<reference evidence="13" key="2">
    <citation type="submission" date="2020-01" db="EMBL/GenBank/DDBJ databases">
        <authorList>
            <person name="Perkins V."/>
            <person name="Lessard M.-H."/>
            <person name="Dugat-Bony E."/>
            <person name="Frenette M."/>
            <person name="Labrie S."/>
        </authorList>
    </citation>
    <scope>NUCLEOTIDE SEQUENCE</scope>
    <source>
        <strain evidence="13">LMA-70</strain>
    </source>
</reference>
<dbReference type="InterPro" id="IPR011053">
    <property type="entry name" value="Single_hybrid_motif"/>
</dbReference>
<dbReference type="EMBL" id="QQZK01000055">
    <property type="protein sequence ID" value="KAF5099813.1"/>
    <property type="molecule type" value="Genomic_DNA"/>
</dbReference>
<dbReference type="Gene3D" id="2.40.50.100">
    <property type="match status" value="1"/>
</dbReference>
<dbReference type="SMART" id="SM00878">
    <property type="entry name" value="Biotin_carb_C"/>
    <property type="match status" value="1"/>
</dbReference>
<dbReference type="Pfam" id="PF02785">
    <property type="entry name" value="Biotin_carb_C"/>
    <property type="match status" value="1"/>
</dbReference>
<evidence type="ECO:0000313" key="13">
    <source>
        <dbReference type="EMBL" id="KAF5099813.1"/>
    </source>
</evidence>
<keyword evidence="5 9" id="KW-0067">ATP-binding</keyword>
<keyword evidence="3" id="KW-0436">Ligase</keyword>
<evidence type="ECO:0000256" key="2">
    <source>
        <dbReference type="ARBA" id="ARBA00004305"/>
    </source>
</evidence>
<dbReference type="GO" id="GO:0005759">
    <property type="term" value="C:mitochondrial matrix"/>
    <property type="evidence" value="ECO:0007669"/>
    <property type="project" value="UniProtKB-SubCell"/>
</dbReference>
<dbReference type="InterPro" id="IPR005479">
    <property type="entry name" value="CPAse_ATP-bd"/>
</dbReference>
<evidence type="ECO:0000256" key="5">
    <source>
        <dbReference type="ARBA" id="ARBA00022840"/>
    </source>
</evidence>
<dbReference type="InterPro" id="IPR011764">
    <property type="entry name" value="Biotin_carboxylation_dom"/>
</dbReference>
<evidence type="ECO:0000256" key="6">
    <source>
        <dbReference type="ARBA" id="ARBA00022946"/>
    </source>
</evidence>
<dbReference type="InterPro" id="IPR011054">
    <property type="entry name" value="Rudment_hybrid_motif"/>
</dbReference>
<dbReference type="PANTHER" id="PTHR18866">
    <property type="entry name" value="CARBOXYLASE:PYRUVATE/ACETYL-COA/PROPIONYL-COA CARBOXYLASE"/>
    <property type="match status" value="1"/>
</dbReference>
<evidence type="ECO:0000259" key="12">
    <source>
        <dbReference type="PROSITE" id="PS50979"/>
    </source>
</evidence>
<evidence type="ECO:0000256" key="3">
    <source>
        <dbReference type="ARBA" id="ARBA00022598"/>
    </source>
</evidence>
<keyword evidence="6" id="KW-0809">Transit peptide</keyword>
<proteinExistence type="predicted"/>
<sequence length="686" mass="75145">MSKASIAKPLKSLCIANRGEIVHRIASTASRMGIDTTTVYTQPDAALPSATSAFRNLSLGEEATGYIDIERVVKTAKEAGCDSIHPGYGFLSENAQFARRVREEGLVFVGPPQEAIEAMGAKSRSKEIMIAANVPCVPGYHGTNQDPAFLAKEADKIGYPVLIKAVLGGGGKGMRIVNSAAEFPAQLQSAKSEARSSFGDENVLVEKYIRTPRHIEVQVFADRHGNVVALGERDCSVQRRHQKVLEESPAPGLDPATRESLWEKARLAARAVGYEGAGTVEFIFDNDSGEFFFMEMNTRLQVEHPVTEAVTNTDLVEWQLLVAAGFPLPKTQEEIGIEGHAFEARIYCEDAFKDFLPSSGEIVHMQYPTTGEPRLDLTFKQNSTVSSLYDPMIGKLIVKGRNRDEALRKLRQSLREFEIVGPITNIEFIKRIIETDTFAGNEPTGLETGFIPKNKDHLIRPFEVNDKVYAQAALAHVAGTLKVPDAFSRFSGGNSAWSYSQVRTLEFQDPAGEAGKTVKAVAVQTGPHSYKVSVDGRPGVEVRSVYFESAPGAAGDVATRKMHIQFNDSQFINTVVATTDAVHVFHDGVHYTLETPRPKWLQQALGVKETKNSVVAPMPCKIMRLGDNISVGATVEKDQELLVIESMKMETTIRAPKTGVIKKIAHEAGEIVKQGTVLVEFKDEEE</sequence>
<feature type="domain" description="ATP-grasp" evidence="11">
    <location>
        <begin position="126"/>
        <end position="324"/>
    </location>
</feature>
<comment type="cofactor">
    <cofactor evidence="1">
        <name>biotin</name>
        <dbReference type="ChEBI" id="CHEBI:57586"/>
    </cofactor>
</comment>
<keyword evidence="4 9" id="KW-0547">Nucleotide-binding</keyword>
<dbReference type="SUPFAM" id="SSF52440">
    <property type="entry name" value="PreATP-grasp domain"/>
    <property type="match status" value="1"/>
</dbReference>
<keyword evidence="8" id="KW-0092">Biotin</keyword>
<name>A0A9P5G5K0_GEOCN</name>
<dbReference type="Gene3D" id="3.30.470.20">
    <property type="entry name" value="ATP-grasp fold, B domain"/>
    <property type="match status" value="1"/>
</dbReference>
<comment type="caution">
    <text evidence="13">The sequence shown here is derived from an EMBL/GenBank/DDBJ whole genome shotgun (WGS) entry which is preliminary data.</text>
</comment>
<dbReference type="PROSITE" id="PS50968">
    <property type="entry name" value="BIOTINYL_LIPOYL"/>
    <property type="match status" value="1"/>
</dbReference>
<dbReference type="SUPFAM" id="SSF56059">
    <property type="entry name" value="Glutathione synthetase ATP-binding domain-like"/>
    <property type="match status" value="1"/>
</dbReference>
<dbReference type="PROSITE" id="PS50979">
    <property type="entry name" value="BC"/>
    <property type="match status" value="1"/>
</dbReference>
<evidence type="ECO:0000256" key="7">
    <source>
        <dbReference type="ARBA" id="ARBA00023128"/>
    </source>
</evidence>
<keyword evidence="7" id="KW-0496">Mitochondrion</keyword>
<feature type="domain" description="Biotin carboxylation" evidence="12">
    <location>
        <begin position="9"/>
        <end position="453"/>
    </location>
</feature>
<evidence type="ECO:0000259" key="10">
    <source>
        <dbReference type="PROSITE" id="PS50968"/>
    </source>
</evidence>
<dbReference type="PROSITE" id="PS00867">
    <property type="entry name" value="CPSASE_2"/>
    <property type="match status" value="1"/>
</dbReference>
<evidence type="ECO:0000256" key="1">
    <source>
        <dbReference type="ARBA" id="ARBA00001953"/>
    </source>
</evidence>
<dbReference type="GO" id="GO:0046872">
    <property type="term" value="F:metal ion binding"/>
    <property type="evidence" value="ECO:0007669"/>
    <property type="project" value="InterPro"/>
</dbReference>
<organism evidence="13 14">
    <name type="scientific">Geotrichum candidum</name>
    <name type="common">Oospora lactis</name>
    <name type="synonym">Dipodascus geotrichum</name>
    <dbReference type="NCBI Taxonomy" id="1173061"/>
    <lineage>
        <taxon>Eukaryota</taxon>
        <taxon>Fungi</taxon>
        <taxon>Dikarya</taxon>
        <taxon>Ascomycota</taxon>
        <taxon>Saccharomycotina</taxon>
        <taxon>Dipodascomycetes</taxon>
        <taxon>Dipodascales</taxon>
        <taxon>Dipodascaceae</taxon>
        <taxon>Geotrichum</taxon>
    </lineage>
</organism>
<dbReference type="SUPFAM" id="SSF51246">
    <property type="entry name" value="Rudiment single hybrid motif"/>
    <property type="match status" value="1"/>
</dbReference>
<dbReference type="GO" id="GO:0044281">
    <property type="term" value="P:small molecule metabolic process"/>
    <property type="evidence" value="ECO:0007669"/>
    <property type="project" value="UniProtKB-ARBA"/>
</dbReference>
<evidence type="ECO:0000256" key="4">
    <source>
        <dbReference type="ARBA" id="ARBA00022741"/>
    </source>
</evidence>
<dbReference type="CDD" id="cd06850">
    <property type="entry name" value="biotinyl_domain"/>
    <property type="match status" value="1"/>
</dbReference>
<protein>
    <submittedName>
        <fullName evidence="13">Uncharacterized protein</fullName>
    </submittedName>
</protein>
<feature type="domain" description="Lipoyl-binding" evidence="10">
    <location>
        <begin position="604"/>
        <end position="682"/>
    </location>
</feature>
<dbReference type="GO" id="GO:0005524">
    <property type="term" value="F:ATP binding"/>
    <property type="evidence" value="ECO:0007669"/>
    <property type="project" value="UniProtKB-UniRule"/>
</dbReference>
<dbReference type="FunFam" id="3.30.470.20:FF:000028">
    <property type="entry name" value="Methylcrotonoyl-CoA carboxylase subunit alpha, mitochondrial"/>
    <property type="match status" value="1"/>
</dbReference>
<dbReference type="Pfam" id="PF00289">
    <property type="entry name" value="Biotin_carb_N"/>
    <property type="match status" value="1"/>
</dbReference>
<reference evidence="13" key="1">
    <citation type="journal article" date="2020" name="Front. Microbiol.">
        <title>Phenotypic and Genetic Characterization of the Cheese Ripening Yeast Geotrichum candidum.</title>
        <authorList>
            <person name="Perkins V."/>
            <person name="Vignola S."/>
            <person name="Lessard M.H."/>
            <person name="Plante P.L."/>
            <person name="Corbeil J."/>
            <person name="Dugat-Bony E."/>
            <person name="Frenette M."/>
            <person name="Labrie S."/>
        </authorList>
    </citation>
    <scope>NUCLEOTIDE SEQUENCE</scope>
    <source>
        <strain evidence="13">LMA-70</strain>
    </source>
</reference>
<dbReference type="InterPro" id="IPR011761">
    <property type="entry name" value="ATP-grasp"/>
</dbReference>
<dbReference type="InterPro" id="IPR000089">
    <property type="entry name" value="Biotin_lipoyl"/>
</dbReference>
<evidence type="ECO:0000313" key="14">
    <source>
        <dbReference type="Proteomes" id="UP000750522"/>
    </source>
</evidence>
<evidence type="ECO:0000256" key="8">
    <source>
        <dbReference type="ARBA" id="ARBA00023267"/>
    </source>
</evidence>
<evidence type="ECO:0000256" key="9">
    <source>
        <dbReference type="PROSITE-ProRule" id="PRU00409"/>
    </source>
</evidence>
<dbReference type="Pfam" id="PF00364">
    <property type="entry name" value="Biotin_lipoyl"/>
    <property type="match status" value="1"/>
</dbReference>
<dbReference type="GO" id="GO:0004485">
    <property type="term" value="F:methylcrotonoyl-CoA carboxylase activity"/>
    <property type="evidence" value="ECO:0007669"/>
    <property type="project" value="TreeGrafter"/>
</dbReference>
<dbReference type="Proteomes" id="UP000750522">
    <property type="component" value="Unassembled WGS sequence"/>
</dbReference>
<gene>
    <name evidence="13" type="ORF">DV451_002826</name>
</gene>
<dbReference type="Pfam" id="PF02786">
    <property type="entry name" value="CPSase_L_D2"/>
    <property type="match status" value="1"/>
</dbReference>
<dbReference type="AlphaFoldDB" id="A0A9P5G5K0"/>
<dbReference type="FunFam" id="2.40.50.100:FF:000003">
    <property type="entry name" value="Acetyl-CoA carboxylase biotin carboxyl carrier protein"/>
    <property type="match status" value="1"/>
</dbReference>
<evidence type="ECO:0000259" key="11">
    <source>
        <dbReference type="PROSITE" id="PS50975"/>
    </source>
</evidence>
<dbReference type="FunFam" id="3.30.1490.20:FF:000003">
    <property type="entry name" value="acetyl-CoA carboxylase isoform X1"/>
    <property type="match status" value="1"/>
</dbReference>
<dbReference type="SUPFAM" id="SSF51230">
    <property type="entry name" value="Single hybrid motif"/>
    <property type="match status" value="1"/>
</dbReference>
<dbReference type="InterPro" id="IPR005482">
    <property type="entry name" value="Biotin_COase_C"/>
</dbReference>